<dbReference type="SUPFAM" id="SSF51735">
    <property type="entry name" value="NAD(P)-binding Rossmann-fold domains"/>
    <property type="match status" value="1"/>
</dbReference>
<dbReference type="Pfam" id="PF08338">
    <property type="entry name" value="DUF1731"/>
    <property type="match status" value="1"/>
</dbReference>
<dbReference type="OrthoDB" id="9801773at2"/>
<name>A0A4V4H1M1_9BACT</name>
<dbReference type="Proteomes" id="UP000306918">
    <property type="component" value="Unassembled WGS sequence"/>
</dbReference>
<dbReference type="PANTHER" id="PTHR11092:SF0">
    <property type="entry name" value="EPIMERASE FAMILY PROTEIN SDR39U1"/>
    <property type="match status" value="1"/>
</dbReference>
<feature type="domain" description="DUF1731" evidence="3">
    <location>
        <begin position="259"/>
        <end position="305"/>
    </location>
</feature>
<dbReference type="InterPro" id="IPR010099">
    <property type="entry name" value="SDR39U1"/>
</dbReference>
<dbReference type="Gene3D" id="3.40.50.720">
    <property type="entry name" value="NAD(P)-binding Rossmann-like Domain"/>
    <property type="match status" value="1"/>
</dbReference>
<protein>
    <submittedName>
        <fullName evidence="4">TIGR01777 family protein</fullName>
    </submittedName>
</protein>
<evidence type="ECO:0000256" key="1">
    <source>
        <dbReference type="ARBA" id="ARBA00009353"/>
    </source>
</evidence>
<dbReference type="RefSeq" id="WP_136575526.1">
    <property type="nucleotide sequence ID" value="NZ_STFF01000001.1"/>
</dbReference>
<sequence>MATILITGGTGTIGKALSRALTAKQHQVIILSRHPRTGTDAVSYAAWDPAKQTIDIEALQKADYIINLAGAGVADKRWTKKRKAELVDSRVQSGALLVKALQENENKVQAVISMSGIGWYGDDNKRSAKQPAFYEGDPADEGFLGQTCVKWEDAIKPVTALNKRLVIFRSGIVLSNDGGALAEFQKPVRAGIAPFFGSGDQVTSWIHIDDLCRLFIIYIENERKSGIYNTVAPQPVTNKNFMLTLAKKMKGRFFIPVYIPSFLLKLILGEVSIEILKSATVSSEKIVSGGFQFLFPTLDAALDDLLKK</sequence>
<comment type="similarity">
    <text evidence="1">Belongs to the NAD(P)-dependent epimerase/dehydratase family. SDR39U1 subfamily.</text>
</comment>
<dbReference type="PANTHER" id="PTHR11092">
    <property type="entry name" value="SUGAR NUCLEOTIDE EPIMERASE RELATED"/>
    <property type="match status" value="1"/>
</dbReference>
<dbReference type="InterPro" id="IPR013549">
    <property type="entry name" value="DUF1731"/>
</dbReference>
<organism evidence="4 5">
    <name type="scientific">Niastella caeni</name>
    <dbReference type="NCBI Taxonomy" id="2569763"/>
    <lineage>
        <taxon>Bacteria</taxon>
        <taxon>Pseudomonadati</taxon>
        <taxon>Bacteroidota</taxon>
        <taxon>Chitinophagia</taxon>
        <taxon>Chitinophagales</taxon>
        <taxon>Chitinophagaceae</taxon>
        <taxon>Niastella</taxon>
    </lineage>
</organism>
<dbReference type="NCBIfam" id="TIGR01777">
    <property type="entry name" value="yfcH"/>
    <property type="match status" value="1"/>
</dbReference>
<keyword evidence="5" id="KW-1185">Reference proteome</keyword>
<evidence type="ECO:0000259" key="3">
    <source>
        <dbReference type="Pfam" id="PF08338"/>
    </source>
</evidence>
<evidence type="ECO:0000313" key="4">
    <source>
        <dbReference type="EMBL" id="THU41036.1"/>
    </source>
</evidence>
<dbReference type="InterPro" id="IPR036291">
    <property type="entry name" value="NAD(P)-bd_dom_sf"/>
</dbReference>
<evidence type="ECO:0000313" key="5">
    <source>
        <dbReference type="Proteomes" id="UP000306918"/>
    </source>
</evidence>
<dbReference type="Pfam" id="PF01370">
    <property type="entry name" value="Epimerase"/>
    <property type="match status" value="1"/>
</dbReference>
<gene>
    <name evidence="4" type="ORF">FAM09_02660</name>
</gene>
<feature type="domain" description="NAD-dependent epimerase/dehydratase" evidence="2">
    <location>
        <begin position="4"/>
        <end position="125"/>
    </location>
</feature>
<dbReference type="EMBL" id="STFF01000001">
    <property type="protein sequence ID" value="THU41036.1"/>
    <property type="molecule type" value="Genomic_DNA"/>
</dbReference>
<comment type="caution">
    <text evidence="4">The sequence shown here is derived from an EMBL/GenBank/DDBJ whole genome shotgun (WGS) entry which is preliminary data.</text>
</comment>
<dbReference type="AlphaFoldDB" id="A0A4V4H1M1"/>
<proteinExistence type="inferred from homology"/>
<accession>A0A4V4H1M1</accession>
<reference evidence="4 5" key="1">
    <citation type="submission" date="2019-04" db="EMBL/GenBank/DDBJ databases">
        <title>Niastella caeni sp. nov., isolated from activated sludge.</title>
        <authorList>
            <person name="Sheng M."/>
        </authorList>
    </citation>
    <scope>NUCLEOTIDE SEQUENCE [LARGE SCALE GENOMIC DNA]</scope>
    <source>
        <strain evidence="4 5">HX-2-15</strain>
    </source>
</reference>
<dbReference type="InterPro" id="IPR001509">
    <property type="entry name" value="Epimerase_deHydtase"/>
</dbReference>
<evidence type="ECO:0000259" key="2">
    <source>
        <dbReference type="Pfam" id="PF01370"/>
    </source>
</evidence>